<comment type="similarity">
    <text evidence="1 4">Belongs to the glycerate kinase type-1 family.</text>
</comment>
<dbReference type="Proteomes" id="UP000310016">
    <property type="component" value="Unassembled WGS sequence"/>
</dbReference>
<organism evidence="5 6">
    <name type="scientific">Chitiniphilus eburneus</name>
    <dbReference type="NCBI Taxonomy" id="2571148"/>
    <lineage>
        <taxon>Bacteria</taxon>
        <taxon>Pseudomonadati</taxon>
        <taxon>Pseudomonadota</taxon>
        <taxon>Betaproteobacteria</taxon>
        <taxon>Neisseriales</taxon>
        <taxon>Chitinibacteraceae</taxon>
        <taxon>Chitiniphilus</taxon>
    </lineage>
</organism>
<dbReference type="SUPFAM" id="SSF110738">
    <property type="entry name" value="Glycerate kinase I"/>
    <property type="match status" value="1"/>
</dbReference>
<dbReference type="RefSeq" id="WP_136771931.1">
    <property type="nucleotide sequence ID" value="NZ_CP156074.1"/>
</dbReference>
<dbReference type="EMBL" id="SUMF01000002">
    <property type="protein sequence ID" value="TJZ77455.1"/>
    <property type="molecule type" value="Genomic_DNA"/>
</dbReference>
<dbReference type="Pfam" id="PF02595">
    <property type="entry name" value="Gly_kinase"/>
    <property type="match status" value="1"/>
</dbReference>
<name>A0A4U0Q8E2_9NEIS</name>
<dbReference type="GO" id="GO:0031388">
    <property type="term" value="P:organic acid phosphorylation"/>
    <property type="evidence" value="ECO:0007669"/>
    <property type="project" value="UniProtKB-UniRule"/>
</dbReference>
<dbReference type="PANTHER" id="PTHR21599">
    <property type="entry name" value="GLYCERATE KINASE"/>
    <property type="match status" value="1"/>
</dbReference>
<reference evidence="5 6" key="1">
    <citation type="submission" date="2019-04" db="EMBL/GenBank/DDBJ databases">
        <title>Chitiniphilus eburnea sp. nov., a novel chitinolytic bacterium isolated from aquaculture sludge.</title>
        <authorList>
            <person name="Sheng M."/>
        </authorList>
    </citation>
    <scope>NUCLEOTIDE SEQUENCE [LARGE SCALE GENOMIC DNA]</scope>
    <source>
        <strain evidence="5 6">HX-2-15</strain>
    </source>
</reference>
<sequence length="378" mass="38295">MKIVIAPDAYKESLDAATVAMCLRDGFAHVFPDADFVLRPIADGGEGTLAALLAASNGQRRHATVTGPLGECVGAHWGLAGDIAIIELAEAAGLALVPPALRDPTTSTTYGIGELMIAALDAGARHLLVTLGGSATCDGGAGILQALGARLLDSSDQPVGFGGAALARLARIDRAGLDPRLSGCTIEAVCDVDNPLLGPEGTAQVFAPQKGASPEQVAILDAALAHYAPILARDLRAIPLDQAGAAGGCTAALLALGATRITGAEYVLRSTGLDAEIADADLVVTGEGRMDMQTLHGKAPYAVARLAARHGKPVIGIAGSLGDGVEALAAHFQAVFPVLPRPCSREQALAEAAQNLETTARNVAAALRVGGWLGNPES</sequence>
<dbReference type="InterPro" id="IPR004381">
    <property type="entry name" value="Glycerate_kinase"/>
</dbReference>
<dbReference type="GO" id="GO:0008887">
    <property type="term" value="F:glycerate kinase activity"/>
    <property type="evidence" value="ECO:0007669"/>
    <property type="project" value="UniProtKB-UniRule"/>
</dbReference>
<dbReference type="Gene3D" id="3.40.50.10350">
    <property type="entry name" value="Glycerate kinase, domain 1"/>
    <property type="match status" value="1"/>
</dbReference>
<gene>
    <name evidence="5" type="ORF">FAZ21_03720</name>
</gene>
<comment type="caution">
    <text evidence="5">The sequence shown here is derived from an EMBL/GenBank/DDBJ whole genome shotgun (WGS) entry which is preliminary data.</text>
</comment>
<dbReference type="PANTHER" id="PTHR21599:SF0">
    <property type="entry name" value="GLYCERATE KINASE"/>
    <property type="match status" value="1"/>
</dbReference>
<proteinExistence type="inferred from homology"/>
<dbReference type="OrthoDB" id="9774290at2"/>
<dbReference type="Gene3D" id="3.90.1510.10">
    <property type="entry name" value="Glycerate kinase, domain 2"/>
    <property type="match status" value="1"/>
</dbReference>
<keyword evidence="3 4" id="KW-0418">Kinase</keyword>
<dbReference type="InterPro" id="IPR018193">
    <property type="entry name" value="Glyc_kinase_flavodox-like_fold"/>
</dbReference>
<dbReference type="InterPro" id="IPR018197">
    <property type="entry name" value="Glycerate_kinase_RE-like"/>
</dbReference>
<evidence type="ECO:0000256" key="3">
    <source>
        <dbReference type="ARBA" id="ARBA00022777"/>
    </source>
</evidence>
<dbReference type="PIRSF" id="PIRSF006078">
    <property type="entry name" value="GlxK"/>
    <property type="match status" value="1"/>
</dbReference>
<evidence type="ECO:0000256" key="2">
    <source>
        <dbReference type="ARBA" id="ARBA00022679"/>
    </source>
</evidence>
<keyword evidence="2 4" id="KW-0808">Transferase</keyword>
<dbReference type="AlphaFoldDB" id="A0A4U0Q8E2"/>
<evidence type="ECO:0000256" key="1">
    <source>
        <dbReference type="ARBA" id="ARBA00006284"/>
    </source>
</evidence>
<evidence type="ECO:0000313" key="5">
    <source>
        <dbReference type="EMBL" id="TJZ77455.1"/>
    </source>
</evidence>
<evidence type="ECO:0000313" key="6">
    <source>
        <dbReference type="Proteomes" id="UP000310016"/>
    </source>
</evidence>
<evidence type="ECO:0000256" key="4">
    <source>
        <dbReference type="PIRNR" id="PIRNR006078"/>
    </source>
</evidence>
<accession>A0A4U0Q8E2</accession>
<keyword evidence="6" id="KW-1185">Reference proteome</keyword>
<dbReference type="InterPro" id="IPR036129">
    <property type="entry name" value="Glycerate_kinase_sf"/>
</dbReference>
<protein>
    <submittedName>
        <fullName evidence="5">Glycerate kinase</fullName>
    </submittedName>
</protein>
<dbReference type="NCBIfam" id="TIGR00045">
    <property type="entry name" value="glycerate kinase"/>
    <property type="match status" value="1"/>
</dbReference>